<evidence type="ECO:0000313" key="1">
    <source>
        <dbReference type="EMBL" id="GAH35583.1"/>
    </source>
</evidence>
<protein>
    <submittedName>
        <fullName evidence="1">Uncharacterized protein</fullName>
    </submittedName>
</protein>
<reference evidence="1" key="1">
    <citation type="journal article" date="2014" name="Front. Microbiol.">
        <title>High frequency of phylogenetically diverse reductive dehalogenase-homologous genes in deep subseafloor sedimentary metagenomes.</title>
        <authorList>
            <person name="Kawai M."/>
            <person name="Futagami T."/>
            <person name="Toyoda A."/>
            <person name="Takaki Y."/>
            <person name="Nishi S."/>
            <person name="Hori S."/>
            <person name="Arai W."/>
            <person name="Tsubouchi T."/>
            <person name="Morono Y."/>
            <person name="Uchiyama I."/>
            <person name="Ito T."/>
            <person name="Fujiyama A."/>
            <person name="Inagaki F."/>
            <person name="Takami H."/>
        </authorList>
    </citation>
    <scope>NUCLEOTIDE SEQUENCE</scope>
    <source>
        <strain evidence="1">Expedition CK06-06</strain>
    </source>
</reference>
<accession>X1GRF6</accession>
<comment type="caution">
    <text evidence="1">The sequence shown here is derived from an EMBL/GenBank/DDBJ whole genome shotgun (WGS) entry which is preliminary data.</text>
</comment>
<proteinExistence type="predicted"/>
<sequence length="122" mass="14094">MKVGLIDVDSKLPNLALMKLSAYYKKVFKYEVELTSPMFVRNYDMVFASKIFTYSYMPILEEWVNTGGSGINLKSKLGNQIEHIMPDYSLYPKIDYSLGFTTRGCHRECQFCIVPQKEGKIK</sequence>
<organism evidence="1">
    <name type="scientific">marine sediment metagenome</name>
    <dbReference type="NCBI Taxonomy" id="412755"/>
    <lineage>
        <taxon>unclassified sequences</taxon>
        <taxon>metagenomes</taxon>
        <taxon>ecological metagenomes</taxon>
    </lineage>
</organism>
<dbReference type="EMBL" id="BARU01005384">
    <property type="protein sequence ID" value="GAH35583.1"/>
    <property type="molecule type" value="Genomic_DNA"/>
</dbReference>
<feature type="non-terminal residue" evidence="1">
    <location>
        <position position="122"/>
    </location>
</feature>
<name>X1GRF6_9ZZZZ</name>
<gene>
    <name evidence="1" type="ORF">S03H2_10472</name>
</gene>
<dbReference type="AlphaFoldDB" id="X1GRF6"/>